<evidence type="ECO:0000259" key="3">
    <source>
        <dbReference type="PROSITE" id="PS50003"/>
    </source>
</evidence>
<gene>
    <name evidence="4" type="ORF">F5X68DRAFT_189665</name>
</gene>
<organism evidence="4 5">
    <name type="scientific">Plectosphaerella plurivora</name>
    <dbReference type="NCBI Taxonomy" id="936078"/>
    <lineage>
        <taxon>Eukaryota</taxon>
        <taxon>Fungi</taxon>
        <taxon>Dikarya</taxon>
        <taxon>Ascomycota</taxon>
        <taxon>Pezizomycotina</taxon>
        <taxon>Sordariomycetes</taxon>
        <taxon>Hypocreomycetidae</taxon>
        <taxon>Glomerellales</taxon>
        <taxon>Plectosphaerellaceae</taxon>
        <taxon>Plectosphaerella</taxon>
    </lineage>
</organism>
<dbReference type="Pfam" id="PF12814">
    <property type="entry name" value="Mcp5_PH"/>
    <property type="match status" value="1"/>
</dbReference>
<feature type="region of interest" description="Disordered" evidence="2">
    <location>
        <begin position="1741"/>
        <end position="1760"/>
    </location>
</feature>
<feature type="compositionally biased region" description="Acidic residues" evidence="2">
    <location>
        <begin position="673"/>
        <end position="682"/>
    </location>
</feature>
<dbReference type="InterPro" id="IPR001849">
    <property type="entry name" value="PH_domain"/>
</dbReference>
<feature type="compositionally biased region" description="Polar residues" evidence="2">
    <location>
        <begin position="683"/>
        <end position="705"/>
    </location>
</feature>
<feature type="compositionally biased region" description="Polar residues" evidence="2">
    <location>
        <begin position="591"/>
        <end position="602"/>
    </location>
</feature>
<dbReference type="GO" id="GO:0000226">
    <property type="term" value="P:microtubule cytoskeleton organization"/>
    <property type="evidence" value="ECO:0007669"/>
    <property type="project" value="TreeGrafter"/>
</dbReference>
<dbReference type="InterPro" id="IPR053005">
    <property type="entry name" value="Nuclear_Pos-Cytoskel_Interact"/>
</dbReference>
<keyword evidence="1" id="KW-0175">Coiled coil</keyword>
<dbReference type="EMBL" id="JAGSXJ010000008">
    <property type="protein sequence ID" value="KAH6688891.1"/>
    <property type="molecule type" value="Genomic_DNA"/>
</dbReference>
<feature type="region of interest" description="Disordered" evidence="2">
    <location>
        <begin position="787"/>
        <end position="809"/>
    </location>
</feature>
<feature type="region of interest" description="Disordered" evidence="2">
    <location>
        <begin position="1860"/>
        <end position="1897"/>
    </location>
</feature>
<dbReference type="GO" id="GO:0005543">
    <property type="term" value="F:phospholipid binding"/>
    <property type="evidence" value="ECO:0007669"/>
    <property type="project" value="InterPro"/>
</dbReference>
<feature type="coiled-coil region" evidence="1">
    <location>
        <begin position="204"/>
        <end position="245"/>
    </location>
</feature>
<evidence type="ECO:0000313" key="5">
    <source>
        <dbReference type="Proteomes" id="UP000770015"/>
    </source>
</evidence>
<feature type="compositionally biased region" description="Basic and acidic residues" evidence="2">
    <location>
        <begin position="426"/>
        <end position="452"/>
    </location>
</feature>
<feature type="coiled-coil region" evidence="1">
    <location>
        <begin position="55"/>
        <end position="99"/>
    </location>
</feature>
<dbReference type="GO" id="GO:0005739">
    <property type="term" value="C:mitochondrion"/>
    <property type="evidence" value="ECO:0007669"/>
    <property type="project" value="TreeGrafter"/>
</dbReference>
<dbReference type="CDD" id="cd13365">
    <property type="entry name" value="PH_PLC_plant-like"/>
    <property type="match status" value="1"/>
</dbReference>
<keyword evidence="5" id="KW-1185">Reference proteome</keyword>
<name>A0A9P8VE01_9PEZI</name>
<dbReference type="SUPFAM" id="SSF50729">
    <property type="entry name" value="PH domain-like"/>
    <property type="match status" value="1"/>
</dbReference>
<feature type="compositionally biased region" description="Polar residues" evidence="2">
    <location>
        <begin position="645"/>
        <end position="666"/>
    </location>
</feature>
<feature type="compositionally biased region" description="Polar residues" evidence="2">
    <location>
        <begin position="1474"/>
        <end position="1483"/>
    </location>
</feature>
<dbReference type="GO" id="GO:0005938">
    <property type="term" value="C:cell cortex"/>
    <property type="evidence" value="ECO:0007669"/>
    <property type="project" value="InterPro"/>
</dbReference>
<dbReference type="InterPro" id="IPR024774">
    <property type="entry name" value="PH_dom-Mcp5-type"/>
</dbReference>
<feature type="compositionally biased region" description="Polar residues" evidence="2">
    <location>
        <begin position="1879"/>
        <end position="1897"/>
    </location>
</feature>
<evidence type="ECO:0000256" key="1">
    <source>
        <dbReference type="SAM" id="Coils"/>
    </source>
</evidence>
<sequence>MASSFADRPFLPPGDADGQNDPFVSPTTAPKQQRYSNFDSQLFALSPTSSPGQAKRALEAHLAETERRMAEAGKLGTALVQQQKELRERLKDVEQLQAEGELTPELRVKLSEIEKEYNDVARETARAFLPKQRIPSNETAGGSPYVPEGRGGRRSVSPSKFESQATGSPTKLSVPNRKIRNQPTNRVHDIEFAAEISTSLLAQVRNLQALLAEKDEEMRDIKAENSRLEVEAEGFQQRVKTLDESEHRYKDENWNLETQIHELIANQKESADREKKLSQSVNIFQAEKNQAQKELDETKLSHAKLLEEHEAMVKAHDIELGTAKRGAALAETERTTLQKKIDDLTNQNQELARAFSSQRGRALERDANSGMSDEDFQTAADDVTPEHSPPPSPVKFTPRHSMLESETLKTSLLHAQRTIQSQRSQLHREKTEKLELKRMLQDSRDELERARSDSGGLGSRRSRKVDSKEFKKPSRGLLGSLRTAKSEVFLDDPDWEEHDGGSPRGSPTHSTPTGRKPAIGEYPQTTDTSDQFDTANETSDAAFETANERGTETEDFQTGAEEFSDDDVQTETESPSRARSRRPHPLLLAGNRNSFHSTASTSGDEDFDFNELQTPTAQNQPKVHLKLSRGLLNRRSRQPSEEPAFQSSPASFISGSAASTPQQGGQSLFAELAELEGSDDESVNTNTPSRSRRSMTPASVISRRTGSIPAVPPLPNMAMVDSGIMTDPVKKDAAGLQIPGAGPVRPAMVDSGTMTEPLEAYLQSSATDASSERPRTMESVIAPGVAYSEHDETSSRPLSTYSDAGAQHDPDMTRSLAQFPVPPTMQRAIEVPAPVLGYTALDQLIIDPVAEPEVVPVPPTLSYVTFDSQQVEPISEPEVPPPEPIVLGLSSVLSEDVEPVAEPEVVPPVLGFSPVISSAVEPIAEPVFTPEPLVLGLSPLLSESLEPKAEPAIEPPSLSLSPVFFETVEPVAEPETEVPAPPTLSMSTVVFESVEPIAEPAIELPAPPVPPSLSMSTFLSEAVEPVMEPEVLPAVIPAPVLAFVPLITEEVEPRAEPEVPMVLPPTLSISPLWEHNIEPFAEPAVKPVVPVLGFSSLTSEGVEPVEEPAVEPIIPTLGFSSVLSEGVEPLAEPVVEPVLPTLAFSSLVSEGVEPLAEPIVEPVVPTLNFSTLLSEGVEPIQEPEPEAPAPIALTLSTVESQGIEPISEPEPVPAALGFSYINSWDVEPRADPVPLLPALSLSSITHEEVKPIAPPTPPTVAPTRFAFSSIDSIETRPITPRSPWRDGFILPRDAEIPMIESSPPRTPDHTLFGTLGRNKSSRGRAPIEPVIAEDETRQSPSGAKEPDTPESQRPFKEISTNMDSRPARKPSVSMADQGAQTSLTADAIDQMLMAKARGHEKNMSIDSSVGSPGTVRIRRLSHGQDSPAFSREASVEPHNDSILRPGSAASSAAPTQPLPPLPPNHKEKIEAARTGSSHGTQAPGTVMGPPLWPASAMRNQRPRTPSLVRNQSPSPIKISTSTPRATRTNSIITPGTAVIHSPTKASARSRRSSISSFASEVDMRFGNRNMGFEGAGFGPNTDPRMIQAITQTMIGEYLWKYTRKAGRGEMSENRHRRYFWVHPYTRTLYWSDRDPSAADRSTLKAKSVPIEAVRVVTDDNPMPPGLHRKSLIVISPGRAVKFTCTTGQRHETWFNALSYLLLRTNDEGQNDAEEMVGNLTQADVDEFNPQVGRERVTAGNRPVAPQSLSSYNSRTTRNSPALDMSMEIPTLTPTPGKSGAPQRPSIGTLGRLSGYWKNSQVLSGTFSSFRGRSTSGQAGNSIYEASEVHDSAEDVREMIERQDREADRLENVRACCDGKHDVGSLHHHSVSKRHRPSLGRSNAGSSTTPMSTMKSRA</sequence>
<evidence type="ECO:0000313" key="4">
    <source>
        <dbReference type="EMBL" id="KAH6688891.1"/>
    </source>
</evidence>
<feature type="region of interest" description="Disordered" evidence="2">
    <location>
        <begin position="128"/>
        <end position="185"/>
    </location>
</feature>
<dbReference type="PROSITE" id="PS50003">
    <property type="entry name" value="PH_DOMAIN"/>
    <property type="match status" value="1"/>
</dbReference>
<feature type="domain" description="PH" evidence="3">
    <location>
        <begin position="1591"/>
        <end position="1702"/>
    </location>
</feature>
<feature type="compositionally biased region" description="Low complexity" evidence="2">
    <location>
        <begin position="1512"/>
        <end position="1523"/>
    </location>
</feature>
<dbReference type="GO" id="GO:0032065">
    <property type="term" value="P:maintenance of protein location in cell cortex"/>
    <property type="evidence" value="ECO:0007669"/>
    <property type="project" value="InterPro"/>
</dbReference>
<dbReference type="OrthoDB" id="2149224at2759"/>
<feature type="compositionally biased region" description="Polar residues" evidence="2">
    <location>
        <begin position="156"/>
        <end position="173"/>
    </location>
</feature>
<dbReference type="PANTHER" id="PTHR28190">
    <property type="entry name" value="NUCLEAR MIGRATION PROTEIN NUM1"/>
    <property type="match status" value="1"/>
</dbReference>
<feature type="region of interest" description="Disordered" evidence="2">
    <location>
        <begin position="1422"/>
        <end position="1528"/>
    </location>
</feature>
<feature type="compositionally biased region" description="Basic residues" evidence="2">
    <location>
        <begin position="1865"/>
        <end position="1877"/>
    </location>
</feature>
<dbReference type="Proteomes" id="UP000770015">
    <property type="component" value="Unassembled WGS sequence"/>
</dbReference>
<feature type="compositionally biased region" description="Polar residues" evidence="2">
    <location>
        <begin position="1746"/>
        <end position="1759"/>
    </location>
</feature>
<comment type="caution">
    <text evidence="4">The sequence shown here is derived from an EMBL/GenBank/DDBJ whole genome shotgun (WGS) entry which is preliminary data.</text>
</comment>
<feature type="compositionally biased region" description="Low complexity" evidence="2">
    <location>
        <begin position="1443"/>
        <end position="1455"/>
    </location>
</feature>
<feature type="region of interest" description="Disordered" evidence="2">
    <location>
        <begin position="1298"/>
        <end position="1378"/>
    </location>
</feature>
<proteinExistence type="predicted"/>
<feature type="region of interest" description="Disordered" evidence="2">
    <location>
        <begin position="1"/>
        <end position="31"/>
    </location>
</feature>
<dbReference type="PANTHER" id="PTHR28190:SF1">
    <property type="entry name" value="NUCLEAR MIGRATION PROTEIN NUM1"/>
    <property type="match status" value="1"/>
</dbReference>
<feature type="region of interest" description="Disordered" evidence="2">
    <location>
        <begin position="354"/>
        <end position="400"/>
    </location>
</feature>
<dbReference type="GO" id="GO:0015631">
    <property type="term" value="F:tubulin binding"/>
    <property type="evidence" value="ECO:0007669"/>
    <property type="project" value="TreeGrafter"/>
</dbReference>
<feature type="compositionally biased region" description="Polar residues" evidence="2">
    <location>
        <begin position="611"/>
        <end position="621"/>
    </location>
</feature>
<protein>
    <submittedName>
        <fullName evidence="4">PH domain-containing protein</fullName>
    </submittedName>
</protein>
<accession>A0A9P8VE01</accession>
<feature type="coiled-coil region" evidence="1">
    <location>
        <begin position="274"/>
        <end position="354"/>
    </location>
</feature>
<reference evidence="4" key="1">
    <citation type="journal article" date="2021" name="Nat. Commun.">
        <title>Genetic determinants of endophytism in the Arabidopsis root mycobiome.</title>
        <authorList>
            <person name="Mesny F."/>
            <person name="Miyauchi S."/>
            <person name="Thiergart T."/>
            <person name="Pickel B."/>
            <person name="Atanasova L."/>
            <person name="Karlsson M."/>
            <person name="Huettel B."/>
            <person name="Barry K.W."/>
            <person name="Haridas S."/>
            <person name="Chen C."/>
            <person name="Bauer D."/>
            <person name="Andreopoulos W."/>
            <person name="Pangilinan J."/>
            <person name="LaButti K."/>
            <person name="Riley R."/>
            <person name="Lipzen A."/>
            <person name="Clum A."/>
            <person name="Drula E."/>
            <person name="Henrissat B."/>
            <person name="Kohler A."/>
            <person name="Grigoriev I.V."/>
            <person name="Martin F.M."/>
            <person name="Hacquard S."/>
        </authorList>
    </citation>
    <scope>NUCLEOTIDE SEQUENCE</scope>
    <source>
        <strain evidence="4">MPI-SDFR-AT-0117</strain>
    </source>
</reference>
<evidence type="ECO:0000256" key="2">
    <source>
        <dbReference type="SAM" id="MobiDB-lite"/>
    </source>
</evidence>
<dbReference type="SMART" id="SM00233">
    <property type="entry name" value="PH"/>
    <property type="match status" value="1"/>
</dbReference>
<feature type="region of interest" description="Disordered" evidence="2">
    <location>
        <begin position="418"/>
        <end position="714"/>
    </location>
</feature>
<feature type="compositionally biased region" description="Polar residues" evidence="2">
    <location>
        <begin position="523"/>
        <end position="539"/>
    </location>
</feature>
<feature type="compositionally biased region" description="Basic residues" evidence="2">
    <location>
        <begin position="623"/>
        <end position="637"/>
    </location>
</feature>